<name>L0WFQ6_9GAMM</name>
<dbReference type="InterPro" id="IPR001279">
    <property type="entry name" value="Metallo-B-lactamas"/>
</dbReference>
<dbReference type="RefSeq" id="WP_008927523.1">
    <property type="nucleotide sequence ID" value="NZ_AMRJ01000002.1"/>
</dbReference>
<sequence>MRLFALVITLLIPLAVLAVEPVGKPIRLSNDLVVQPLTEHVWLHRSWTEYNGQRVSSNGVIIDDGKTLTLIDTAWGEAPTATLLSWIEQHFGKDPDQAILTHSHDDRMGGSRLLAEKHIRAYVHPKTLSIVKAEPGKYYDPASHFPQALAFHDRRARLGDIELYYPGAAHSPDNIVIWYGRDHLLVGGCAVKGRESTNIGYVAGSAPDHWAAAMDNLIQAFPQAAMVVPGHGQLGDEQLLFHTRALATQALERR</sequence>
<keyword evidence="10" id="KW-0378">Hydrolase</keyword>
<evidence type="ECO:0000256" key="6">
    <source>
        <dbReference type="ARBA" id="ARBA00012865"/>
    </source>
</evidence>
<comment type="similarity">
    <text evidence="4">Belongs to the metallo-beta-lactamase superfamily. Class-B beta-lactamase family.</text>
</comment>
<dbReference type="EMBL" id="AMRJ01000002">
    <property type="protein sequence ID" value="EKF75539.1"/>
    <property type="molecule type" value="Genomic_DNA"/>
</dbReference>
<evidence type="ECO:0000259" key="13">
    <source>
        <dbReference type="SMART" id="SM00849"/>
    </source>
</evidence>
<evidence type="ECO:0000313" key="14">
    <source>
        <dbReference type="EMBL" id="EKF75539.1"/>
    </source>
</evidence>
<dbReference type="PANTHER" id="PTHR42951">
    <property type="entry name" value="METALLO-BETA-LACTAMASE DOMAIN-CONTAINING"/>
    <property type="match status" value="1"/>
</dbReference>
<evidence type="ECO:0000256" key="11">
    <source>
        <dbReference type="ARBA" id="ARBA00022833"/>
    </source>
</evidence>
<evidence type="ECO:0000256" key="10">
    <source>
        <dbReference type="ARBA" id="ARBA00022801"/>
    </source>
</evidence>
<dbReference type="NCBIfam" id="NF033088">
    <property type="entry name" value="bla_subclass_B1"/>
    <property type="match status" value="1"/>
</dbReference>
<feature type="domain" description="Metallo-beta-lactamase" evidence="13">
    <location>
        <begin position="56"/>
        <end position="231"/>
    </location>
</feature>
<evidence type="ECO:0000313" key="15">
    <source>
        <dbReference type="Proteomes" id="UP000010164"/>
    </source>
</evidence>
<dbReference type="EC" id="3.5.2.6" evidence="6"/>
<proteinExistence type="inferred from homology"/>
<keyword evidence="8" id="KW-0732">Signal</keyword>
<dbReference type="InterPro" id="IPR050855">
    <property type="entry name" value="NDM-1-like"/>
</dbReference>
<evidence type="ECO:0000256" key="4">
    <source>
        <dbReference type="ARBA" id="ARBA00005250"/>
    </source>
</evidence>
<keyword evidence="9" id="KW-0574">Periplasm</keyword>
<dbReference type="CDD" id="cd16285">
    <property type="entry name" value="MBL-B1"/>
    <property type="match status" value="1"/>
</dbReference>
<accession>L0WFQ6</accession>
<evidence type="ECO:0000256" key="12">
    <source>
        <dbReference type="ARBA" id="ARBA00023251"/>
    </source>
</evidence>
<comment type="catalytic activity">
    <reaction evidence="1">
        <text>a beta-lactam + H2O = a substituted beta-amino acid</text>
        <dbReference type="Rhea" id="RHEA:20401"/>
        <dbReference type="ChEBI" id="CHEBI:15377"/>
        <dbReference type="ChEBI" id="CHEBI:35627"/>
        <dbReference type="ChEBI" id="CHEBI:140347"/>
        <dbReference type="EC" id="3.5.2.6"/>
    </reaction>
</comment>
<dbReference type="OrthoDB" id="420651at2"/>
<dbReference type="SMART" id="SM00849">
    <property type="entry name" value="Lactamase_B"/>
    <property type="match status" value="1"/>
</dbReference>
<keyword evidence="12" id="KW-0046">Antibiotic resistance</keyword>
<evidence type="ECO:0000256" key="9">
    <source>
        <dbReference type="ARBA" id="ARBA00022764"/>
    </source>
</evidence>
<evidence type="ECO:0000256" key="1">
    <source>
        <dbReference type="ARBA" id="ARBA00001526"/>
    </source>
</evidence>
<dbReference type="AlphaFoldDB" id="L0WFQ6"/>
<dbReference type="Proteomes" id="UP000010164">
    <property type="component" value="Unassembled WGS sequence"/>
</dbReference>
<dbReference type="InterPro" id="IPR036866">
    <property type="entry name" value="RibonucZ/Hydroxyglut_hydro"/>
</dbReference>
<evidence type="ECO:0000256" key="5">
    <source>
        <dbReference type="ARBA" id="ARBA00011245"/>
    </source>
</evidence>
<dbReference type="PATRIC" id="fig|1177179.3.peg.325"/>
<organism evidence="14 15">
    <name type="scientific">Alcanivorax hongdengensis A-11-3</name>
    <dbReference type="NCBI Taxonomy" id="1177179"/>
    <lineage>
        <taxon>Bacteria</taxon>
        <taxon>Pseudomonadati</taxon>
        <taxon>Pseudomonadota</taxon>
        <taxon>Gammaproteobacteria</taxon>
        <taxon>Oceanospirillales</taxon>
        <taxon>Alcanivoracaceae</taxon>
        <taxon>Alcanivorax</taxon>
    </lineage>
</organism>
<comment type="cofactor">
    <cofactor evidence="2">
        <name>Zn(2+)</name>
        <dbReference type="ChEBI" id="CHEBI:29105"/>
    </cofactor>
</comment>
<dbReference type="SUPFAM" id="SSF56281">
    <property type="entry name" value="Metallo-hydrolase/oxidoreductase"/>
    <property type="match status" value="1"/>
</dbReference>
<dbReference type="STRING" id="1177179.A11A3_01662"/>
<evidence type="ECO:0000256" key="8">
    <source>
        <dbReference type="ARBA" id="ARBA00022729"/>
    </source>
</evidence>
<dbReference type="Pfam" id="PF00753">
    <property type="entry name" value="Lactamase_B"/>
    <property type="match status" value="1"/>
</dbReference>
<keyword evidence="7" id="KW-0479">Metal-binding</keyword>
<protein>
    <recommendedName>
        <fullName evidence="6">beta-lactamase</fullName>
        <ecNumber evidence="6">3.5.2.6</ecNumber>
    </recommendedName>
</protein>
<evidence type="ECO:0000256" key="7">
    <source>
        <dbReference type="ARBA" id="ARBA00022723"/>
    </source>
</evidence>
<dbReference type="GO" id="GO:0017001">
    <property type="term" value="P:antibiotic catabolic process"/>
    <property type="evidence" value="ECO:0007669"/>
    <property type="project" value="UniProtKB-ARBA"/>
</dbReference>
<dbReference type="PANTHER" id="PTHR42951:SF4">
    <property type="entry name" value="ACYL-COENZYME A THIOESTERASE MBLAC2"/>
    <property type="match status" value="1"/>
</dbReference>
<comment type="subunit">
    <text evidence="5">Monomer.</text>
</comment>
<dbReference type="Gene3D" id="3.60.15.10">
    <property type="entry name" value="Ribonuclease Z/Hydroxyacylglutathione hydrolase-like"/>
    <property type="match status" value="1"/>
</dbReference>
<keyword evidence="15" id="KW-1185">Reference proteome</keyword>
<dbReference type="eggNOG" id="COG0491">
    <property type="taxonomic scope" value="Bacteria"/>
</dbReference>
<reference evidence="14 15" key="1">
    <citation type="journal article" date="2012" name="J. Bacteriol.">
        <title>Genome Sequence of the Alkane-Degrading Bacterium Alcanivorax hongdengensis Type Strain A-11-3.</title>
        <authorList>
            <person name="Lai Q."/>
            <person name="Shao Z."/>
        </authorList>
    </citation>
    <scope>NUCLEOTIDE SEQUENCE [LARGE SCALE GENOMIC DNA]</scope>
    <source>
        <strain evidence="14 15">A-11-3</strain>
    </source>
</reference>
<gene>
    <name evidence="14" type="ORF">A11A3_01662</name>
</gene>
<dbReference type="InterPro" id="IPR058199">
    <property type="entry name" value="BlaB//VIM/IMP-1"/>
</dbReference>
<comment type="caution">
    <text evidence="14">The sequence shown here is derived from an EMBL/GenBank/DDBJ whole genome shotgun (WGS) entry which is preliminary data.</text>
</comment>
<keyword evidence="11" id="KW-0862">Zinc</keyword>
<comment type="subcellular location">
    <subcellularLocation>
        <location evidence="3">Periplasm</location>
    </subcellularLocation>
</comment>
<evidence type="ECO:0000256" key="2">
    <source>
        <dbReference type="ARBA" id="ARBA00001947"/>
    </source>
</evidence>
<evidence type="ECO:0000256" key="3">
    <source>
        <dbReference type="ARBA" id="ARBA00004418"/>
    </source>
</evidence>